<feature type="transmembrane region" description="Helical" evidence="1">
    <location>
        <begin position="6"/>
        <end position="29"/>
    </location>
</feature>
<keyword evidence="3" id="KW-1185">Reference proteome</keyword>
<keyword evidence="1" id="KW-0812">Transmembrane</keyword>
<protein>
    <submittedName>
        <fullName evidence="2">Uncharacterized protein</fullName>
    </submittedName>
</protein>
<name>A0A2T6ZKS3_TUBBO</name>
<comment type="caution">
    <text evidence="2">The sequence shown here is derived from an EMBL/GenBank/DDBJ whole genome shotgun (WGS) entry which is preliminary data.</text>
</comment>
<evidence type="ECO:0000313" key="2">
    <source>
        <dbReference type="EMBL" id="PUU76082.1"/>
    </source>
</evidence>
<evidence type="ECO:0000256" key="1">
    <source>
        <dbReference type="SAM" id="Phobius"/>
    </source>
</evidence>
<dbReference type="EMBL" id="NESQ01000203">
    <property type="protein sequence ID" value="PUU76082.1"/>
    <property type="molecule type" value="Genomic_DNA"/>
</dbReference>
<dbReference type="AlphaFoldDB" id="A0A2T6ZKS3"/>
<feature type="non-terminal residue" evidence="2">
    <location>
        <position position="1"/>
    </location>
</feature>
<dbReference type="PANTHER" id="PTHR11439:SF483">
    <property type="entry name" value="PEPTIDE SYNTHASE GLIP-LIKE, PUTATIVE (AFU_ORTHOLOGUE AFUA_3G12920)-RELATED"/>
    <property type="match status" value="1"/>
</dbReference>
<gene>
    <name evidence="2" type="ORF">B9Z19DRAFT_899273</name>
</gene>
<proteinExistence type="predicted"/>
<reference evidence="2 3" key="1">
    <citation type="submission" date="2017-04" db="EMBL/GenBank/DDBJ databases">
        <title>Draft genome sequence of Tuber borchii Vittad., a whitish edible truffle.</title>
        <authorList>
            <consortium name="DOE Joint Genome Institute"/>
            <person name="Murat C."/>
            <person name="Kuo A."/>
            <person name="Barry K.W."/>
            <person name="Clum A."/>
            <person name="Dockter R.B."/>
            <person name="Fauchery L."/>
            <person name="Iotti M."/>
            <person name="Kohler A."/>
            <person name="Labutti K."/>
            <person name="Lindquist E.A."/>
            <person name="Lipzen A."/>
            <person name="Ohm R.A."/>
            <person name="Wang M."/>
            <person name="Grigoriev I.V."/>
            <person name="Zambonelli A."/>
            <person name="Martin F.M."/>
        </authorList>
    </citation>
    <scope>NUCLEOTIDE SEQUENCE [LARGE SCALE GENOMIC DNA]</scope>
    <source>
        <strain evidence="2 3">Tbo3840</strain>
    </source>
</reference>
<feature type="non-terminal residue" evidence="2">
    <location>
        <position position="61"/>
    </location>
</feature>
<dbReference type="PANTHER" id="PTHR11439">
    <property type="entry name" value="GAG-POL-RELATED RETROTRANSPOSON"/>
    <property type="match status" value="1"/>
</dbReference>
<dbReference type="OrthoDB" id="4927525at2759"/>
<organism evidence="2 3">
    <name type="scientific">Tuber borchii</name>
    <name type="common">White truffle</name>
    <dbReference type="NCBI Taxonomy" id="42251"/>
    <lineage>
        <taxon>Eukaryota</taxon>
        <taxon>Fungi</taxon>
        <taxon>Dikarya</taxon>
        <taxon>Ascomycota</taxon>
        <taxon>Pezizomycotina</taxon>
        <taxon>Pezizomycetes</taxon>
        <taxon>Pezizales</taxon>
        <taxon>Tuberaceae</taxon>
        <taxon>Tuber</taxon>
    </lineage>
</organism>
<keyword evidence="1" id="KW-0472">Membrane</keyword>
<evidence type="ECO:0000313" key="3">
    <source>
        <dbReference type="Proteomes" id="UP000244722"/>
    </source>
</evidence>
<keyword evidence="1" id="KW-1133">Transmembrane helix</keyword>
<accession>A0A2T6ZKS3</accession>
<dbReference type="Proteomes" id="UP000244722">
    <property type="component" value="Unassembled WGS sequence"/>
</dbReference>
<sequence>LKVYQLVIGSLLYAAIMTRFDILFSVCWLSQFLTDPSKSHMGKVKNIFRYLPYTPYYTLTY</sequence>